<name>A0A382VZQ6_9ZZZZ</name>
<dbReference type="EMBL" id="UINC01155574">
    <property type="protein sequence ID" value="SVD51505.1"/>
    <property type="molecule type" value="Genomic_DNA"/>
</dbReference>
<dbReference type="InterPro" id="IPR013517">
    <property type="entry name" value="FG-GAP"/>
</dbReference>
<organism evidence="2">
    <name type="scientific">marine metagenome</name>
    <dbReference type="NCBI Taxonomy" id="408172"/>
    <lineage>
        <taxon>unclassified sequences</taxon>
        <taxon>metagenomes</taxon>
        <taxon>ecological metagenomes</taxon>
    </lineage>
</organism>
<gene>
    <name evidence="2" type="ORF">METZ01_LOCUS404359</name>
</gene>
<evidence type="ECO:0000313" key="2">
    <source>
        <dbReference type="EMBL" id="SVD51505.1"/>
    </source>
</evidence>
<dbReference type="SUPFAM" id="SSF69318">
    <property type="entry name" value="Integrin alpha N-terminal domain"/>
    <property type="match status" value="1"/>
</dbReference>
<dbReference type="Pfam" id="PF13517">
    <property type="entry name" value="FG-GAP_3"/>
    <property type="match status" value="1"/>
</dbReference>
<reference evidence="2" key="1">
    <citation type="submission" date="2018-05" db="EMBL/GenBank/DDBJ databases">
        <authorList>
            <person name="Lanie J.A."/>
            <person name="Ng W.-L."/>
            <person name="Kazmierczak K.M."/>
            <person name="Andrzejewski T.M."/>
            <person name="Davidsen T.M."/>
            <person name="Wayne K.J."/>
            <person name="Tettelin H."/>
            <person name="Glass J.I."/>
            <person name="Rusch D."/>
            <person name="Podicherti R."/>
            <person name="Tsui H.-C.T."/>
            <person name="Winkler M.E."/>
        </authorList>
    </citation>
    <scope>NUCLEOTIDE SEQUENCE</scope>
</reference>
<protein>
    <recommendedName>
        <fullName evidence="3">VCBS repeat-containing protein</fullName>
    </recommendedName>
</protein>
<evidence type="ECO:0008006" key="3">
    <source>
        <dbReference type="Google" id="ProtNLM"/>
    </source>
</evidence>
<feature type="non-terminal residue" evidence="2">
    <location>
        <position position="162"/>
    </location>
</feature>
<accession>A0A382VZQ6</accession>
<keyword evidence="1" id="KW-0732">Signal</keyword>
<dbReference type="InterPro" id="IPR028994">
    <property type="entry name" value="Integrin_alpha_N"/>
</dbReference>
<dbReference type="AlphaFoldDB" id="A0A382VZQ6"/>
<proteinExistence type="predicted"/>
<evidence type="ECO:0000256" key="1">
    <source>
        <dbReference type="ARBA" id="ARBA00022729"/>
    </source>
</evidence>
<dbReference type="PANTHER" id="PTHR44103">
    <property type="entry name" value="PROPROTEIN CONVERTASE P"/>
    <property type="match status" value="1"/>
</dbReference>
<dbReference type="PANTHER" id="PTHR44103:SF1">
    <property type="entry name" value="PROPROTEIN CONVERTASE P"/>
    <property type="match status" value="1"/>
</dbReference>
<sequence>MKRNKHIYTFLVVILGILFSQGTSFRDDIEFVEYTISDSAYGAKSVYLADVDGDGNMDVLSASGTSIGTIDKIAWYENDGNENFTEYTISDSASDTRSVHAVDVDGDGNMDVLSASFGDDKIAWYKNDGNENFTEYIISTNIPKPVSIFAEDLDGDGDIDVL</sequence>
<dbReference type="Gene3D" id="2.130.10.130">
    <property type="entry name" value="Integrin alpha, N-terminal"/>
    <property type="match status" value="1"/>
</dbReference>